<dbReference type="Pfam" id="PF12850">
    <property type="entry name" value="Metallophos_2"/>
    <property type="match status" value="1"/>
</dbReference>
<dbReference type="NCBIfam" id="NF006988">
    <property type="entry name" value="PRK09453.1"/>
    <property type="match status" value="1"/>
</dbReference>
<protein>
    <recommendedName>
        <fullName evidence="2">Phosphoesterase</fullName>
        <ecNumber evidence="2">3.1.4.-</ecNumber>
    </recommendedName>
</protein>
<comment type="similarity">
    <text evidence="1 2">Belongs to the metallophosphoesterase superfamily. YfcE family.</text>
</comment>
<accession>A0A133ZVK9</accession>
<dbReference type="GO" id="GO:0016787">
    <property type="term" value="F:hydrolase activity"/>
    <property type="evidence" value="ECO:0007669"/>
    <property type="project" value="UniProtKB-UniRule"/>
</dbReference>
<dbReference type="InterPro" id="IPR000979">
    <property type="entry name" value="Phosphodiesterase_MJ0936/Vps29"/>
</dbReference>
<dbReference type="Gene3D" id="3.60.21.10">
    <property type="match status" value="1"/>
</dbReference>
<dbReference type="PATRIC" id="fig|467210.3.peg.889"/>
<reference evidence="5" key="1">
    <citation type="submission" date="2016-01" db="EMBL/GenBank/DDBJ databases">
        <authorList>
            <person name="Mitreva M."/>
            <person name="Pepin K.H."/>
            <person name="Mihindukulasuriya K.A."/>
            <person name="Fulton R."/>
            <person name="Fronick C."/>
            <person name="O'Laughlin M."/>
            <person name="Miner T."/>
            <person name="Herter B."/>
            <person name="Rosa B.A."/>
            <person name="Cordes M."/>
            <person name="Tomlinson C."/>
            <person name="Wollam A."/>
            <person name="Palsikar V.B."/>
            <person name="Mardis E.R."/>
            <person name="Wilson R.K."/>
        </authorList>
    </citation>
    <scope>NUCLEOTIDE SEQUENCE [LARGE SCALE GENOMIC DNA]</scope>
    <source>
        <strain evidence="5">DNF00896</strain>
    </source>
</reference>
<evidence type="ECO:0000256" key="1">
    <source>
        <dbReference type="ARBA" id="ARBA00008950"/>
    </source>
</evidence>
<dbReference type="SUPFAM" id="SSF56300">
    <property type="entry name" value="Metallo-dependent phosphatases"/>
    <property type="match status" value="1"/>
</dbReference>
<dbReference type="OrthoDB" id="9800565at2"/>
<dbReference type="InterPro" id="IPR029052">
    <property type="entry name" value="Metallo-depent_PP-like"/>
</dbReference>
<gene>
    <name evidence="4" type="ORF">HMPREF1866_00901</name>
</gene>
<comment type="cofactor">
    <cofactor evidence="2">
        <name>a divalent metal cation</name>
        <dbReference type="ChEBI" id="CHEBI:60240"/>
    </cofactor>
</comment>
<feature type="domain" description="Calcineurin-like phosphoesterase" evidence="3">
    <location>
        <begin position="1"/>
        <end position="161"/>
    </location>
</feature>
<dbReference type="NCBIfam" id="TIGR00040">
    <property type="entry name" value="yfcE"/>
    <property type="match status" value="1"/>
</dbReference>
<evidence type="ECO:0000313" key="5">
    <source>
        <dbReference type="Proteomes" id="UP000070394"/>
    </source>
</evidence>
<keyword evidence="5" id="KW-1185">Reference proteome</keyword>
<dbReference type="GO" id="GO:0046872">
    <property type="term" value="F:metal ion binding"/>
    <property type="evidence" value="ECO:0007669"/>
    <property type="project" value="UniProtKB-KW"/>
</dbReference>
<name>A0A133ZVK9_9FIRM</name>
<dbReference type="EC" id="3.1.4.-" evidence="2"/>
<dbReference type="InterPro" id="IPR041802">
    <property type="entry name" value="MPP_YfcE"/>
</dbReference>
<evidence type="ECO:0000256" key="2">
    <source>
        <dbReference type="RuleBase" id="RU362039"/>
    </source>
</evidence>
<keyword evidence="2" id="KW-0479">Metal-binding</keyword>
<comment type="caution">
    <text evidence="4">The sequence shown here is derived from an EMBL/GenBank/DDBJ whole genome shotgun (WGS) entry which is preliminary data.</text>
</comment>
<dbReference type="InterPro" id="IPR024654">
    <property type="entry name" value="Calcineurin-like_PHP_lpxH"/>
</dbReference>
<sequence>MKYFFASDIHGSSFYTKKIIEKYKESNASKLVLLGDLLYHGPRNDLPKDYCPKEVFAMLNEYKDNIIAVRGNCDSEVDQMVLDFPMQSDYCIGMFNDIYFFITHGHIYGEDHLPQLAKGSAFIYGHVHLPIAKKSGDIYILNPGSASLPKEQNPNSYAILDDDIFTIYDFDGNVLKEIKLEKNI</sequence>
<dbReference type="AlphaFoldDB" id="A0A133ZVK9"/>
<dbReference type="RefSeq" id="WP_060930778.1">
    <property type="nucleotide sequence ID" value="NZ_KQ959791.1"/>
</dbReference>
<evidence type="ECO:0000259" key="3">
    <source>
        <dbReference type="Pfam" id="PF12850"/>
    </source>
</evidence>
<dbReference type="Proteomes" id="UP000070394">
    <property type="component" value="Unassembled WGS sequence"/>
</dbReference>
<dbReference type="STRING" id="467210.HMPREF1866_00901"/>
<dbReference type="PANTHER" id="PTHR11124">
    <property type="entry name" value="VACUOLAR SORTING PROTEIN VPS29"/>
    <property type="match status" value="1"/>
</dbReference>
<proteinExistence type="inferred from homology"/>
<organism evidence="4 5">
    <name type="scientific">Lachnoanaerobaculum saburreum</name>
    <dbReference type="NCBI Taxonomy" id="467210"/>
    <lineage>
        <taxon>Bacteria</taxon>
        <taxon>Bacillati</taxon>
        <taxon>Bacillota</taxon>
        <taxon>Clostridia</taxon>
        <taxon>Lachnospirales</taxon>
        <taxon>Lachnospiraceae</taxon>
        <taxon>Lachnoanaerobaculum</taxon>
    </lineage>
</organism>
<dbReference type="CDD" id="cd00841">
    <property type="entry name" value="MPP_YfcE"/>
    <property type="match status" value="1"/>
</dbReference>
<dbReference type="EMBL" id="LSDA01000031">
    <property type="protein sequence ID" value="KXB59467.1"/>
    <property type="molecule type" value="Genomic_DNA"/>
</dbReference>
<evidence type="ECO:0000313" key="4">
    <source>
        <dbReference type="EMBL" id="KXB59467.1"/>
    </source>
</evidence>